<dbReference type="OrthoDB" id="1427857at2759"/>
<sequence length="559" mass="64129">MAEKFLAKYFPPAKTAKMRNDISSFYQLESKTLYDTWERFKELLRKCPHHGIPDSLQVQTFYNGLNPATRQMIDAAERDTLNSKTPRVAQELFEEMAMNSYQWSSTRSKPAKFAGIYSLDAVTSLAMQVEALWKKIDGLFVNHPVASVMRCDICGGGHPNHECRATQEEHANLIGNIPPYQNYNGMNNPAWRNYANPPWNNNQQPTRNNTPSGYQQAPHQLPPLAEKKSNLEELMTKFIQTLESRLLSERPQGSLPGNTETNPREQVNAVTLRSDRTLQEKRKQETEKYAVEEEDKCQEETVENLPMPKYAKFLKDLLSNRKKLEELATVTLNEECSAILQNKMPKKLKDPGSFTLPCLIGRLIVDRALGDLGLGEPRPTRMSIQLADRLIKYPRGIIEDVLVKVDKFIFPVDFVILDMDEDIDVPLILGRPFLATAGAIIDVRDGKLILREFLISNPLKRSLVHDRGKDDMSLVTQEQWCHLEATKPLWRKRDFKVLDWKLEKQPNPSINEPPDVELKVYHDKKFKGGNVRIPHPRTLKLFEVPMWKVRDGISINTLC</sequence>
<dbReference type="InterPro" id="IPR021109">
    <property type="entry name" value="Peptidase_aspartic_dom_sf"/>
</dbReference>
<dbReference type="PANTHER" id="PTHR33067">
    <property type="entry name" value="RNA-DIRECTED DNA POLYMERASE-RELATED"/>
    <property type="match status" value="1"/>
</dbReference>
<reference evidence="3" key="1">
    <citation type="journal article" date="2019" name="Toxins">
        <title>Detection of Abrin-Like and Prepropulchellin-Like Toxin Genes and Transcripts Using Whole Genome Sequencing and Full-Length Transcript Sequencing of Abrus precatorius.</title>
        <authorList>
            <person name="Hovde B.T."/>
            <person name="Daligault H.E."/>
            <person name="Hanschen E.R."/>
            <person name="Kunde Y.A."/>
            <person name="Johnson M.B."/>
            <person name="Starkenburg S.R."/>
            <person name="Johnson S.L."/>
        </authorList>
    </citation>
    <scope>NUCLEOTIDE SEQUENCE [LARGE SCALE GENOMIC DNA]</scope>
</reference>
<evidence type="ECO:0000313" key="4">
    <source>
        <dbReference type="RefSeq" id="XP_027351144.1"/>
    </source>
</evidence>
<feature type="domain" description="Retrotransposon gag" evidence="2">
    <location>
        <begin position="3"/>
        <end position="67"/>
    </location>
</feature>
<proteinExistence type="predicted"/>
<dbReference type="InterPro" id="IPR005162">
    <property type="entry name" value="Retrotrans_gag_dom"/>
</dbReference>
<keyword evidence="3" id="KW-1185">Reference proteome</keyword>
<dbReference type="GeneID" id="113862248"/>
<dbReference type="KEGG" id="aprc:113862248"/>
<reference evidence="4" key="2">
    <citation type="submission" date="2025-08" db="UniProtKB">
        <authorList>
            <consortium name="RefSeq"/>
        </authorList>
    </citation>
    <scope>IDENTIFICATION</scope>
    <source>
        <tissue evidence="4">Young leaves</tissue>
    </source>
</reference>
<evidence type="ECO:0000259" key="2">
    <source>
        <dbReference type="Pfam" id="PF03732"/>
    </source>
</evidence>
<accession>A0A8B8L8S9</accession>
<dbReference type="Gene3D" id="2.40.70.10">
    <property type="entry name" value="Acid Proteases"/>
    <property type="match status" value="1"/>
</dbReference>
<dbReference type="Proteomes" id="UP000694853">
    <property type="component" value="Unplaced"/>
</dbReference>
<evidence type="ECO:0000313" key="3">
    <source>
        <dbReference type="Proteomes" id="UP000694853"/>
    </source>
</evidence>
<dbReference type="PANTHER" id="PTHR33067:SF35">
    <property type="entry name" value="ASPARTIC PEPTIDASE DDI1-TYPE DOMAIN-CONTAINING PROTEIN"/>
    <property type="match status" value="1"/>
</dbReference>
<feature type="compositionally biased region" description="Low complexity" evidence="1">
    <location>
        <begin position="194"/>
        <end position="211"/>
    </location>
</feature>
<evidence type="ECO:0000256" key="1">
    <source>
        <dbReference type="SAM" id="MobiDB-lite"/>
    </source>
</evidence>
<dbReference type="AlphaFoldDB" id="A0A8B8L8S9"/>
<dbReference type="RefSeq" id="XP_027351144.1">
    <property type="nucleotide sequence ID" value="XM_027495343.1"/>
</dbReference>
<protein>
    <submittedName>
        <fullName evidence="4">Uncharacterized protein LOC113862248</fullName>
    </submittedName>
</protein>
<organism evidence="3 4">
    <name type="scientific">Abrus precatorius</name>
    <name type="common">Indian licorice</name>
    <name type="synonym">Glycine abrus</name>
    <dbReference type="NCBI Taxonomy" id="3816"/>
    <lineage>
        <taxon>Eukaryota</taxon>
        <taxon>Viridiplantae</taxon>
        <taxon>Streptophyta</taxon>
        <taxon>Embryophyta</taxon>
        <taxon>Tracheophyta</taxon>
        <taxon>Spermatophyta</taxon>
        <taxon>Magnoliopsida</taxon>
        <taxon>eudicotyledons</taxon>
        <taxon>Gunneridae</taxon>
        <taxon>Pentapetalae</taxon>
        <taxon>rosids</taxon>
        <taxon>fabids</taxon>
        <taxon>Fabales</taxon>
        <taxon>Fabaceae</taxon>
        <taxon>Papilionoideae</taxon>
        <taxon>50 kb inversion clade</taxon>
        <taxon>NPAAA clade</taxon>
        <taxon>indigoferoid/millettioid clade</taxon>
        <taxon>Abreae</taxon>
        <taxon>Abrus</taxon>
    </lineage>
</organism>
<feature type="region of interest" description="Disordered" evidence="1">
    <location>
        <begin position="194"/>
        <end position="220"/>
    </location>
</feature>
<dbReference type="CDD" id="cd00303">
    <property type="entry name" value="retropepsin_like"/>
    <property type="match status" value="1"/>
</dbReference>
<gene>
    <name evidence="4" type="primary">LOC113862248</name>
</gene>
<dbReference type="Pfam" id="PF03732">
    <property type="entry name" value="Retrotrans_gag"/>
    <property type="match status" value="1"/>
</dbReference>
<name>A0A8B8L8S9_ABRPR</name>